<protein>
    <submittedName>
        <fullName evidence="1">Uncharacterized protein</fullName>
    </submittedName>
</protein>
<evidence type="ECO:0000313" key="1">
    <source>
        <dbReference type="EMBL" id="MFC3162867.1"/>
    </source>
</evidence>
<evidence type="ECO:0000313" key="2">
    <source>
        <dbReference type="Proteomes" id="UP001595647"/>
    </source>
</evidence>
<keyword evidence="2" id="KW-1185">Reference proteome</keyword>
<comment type="caution">
    <text evidence="1">The sequence shown here is derived from an EMBL/GenBank/DDBJ whole genome shotgun (WGS) entry which is preliminary data.</text>
</comment>
<name>A0ABV7HWT0_9HYPH</name>
<reference evidence="2" key="1">
    <citation type="journal article" date="2019" name="Int. J. Syst. Evol. Microbiol.">
        <title>The Global Catalogue of Microorganisms (GCM) 10K type strain sequencing project: providing services to taxonomists for standard genome sequencing and annotation.</title>
        <authorList>
            <consortium name="The Broad Institute Genomics Platform"/>
            <consortium name="The Broad Institute Genome Sequencing Center for Infectious Disease"/>
            <person name="Wu L."/>
            <person name="Ma J."/>
        </authorList>
    </citation>
    <scope>NUCLEOTIDE SEQUENCE [LARGE SCALE GENOMIC DNA]</scope>
    <source>
        <strain evidence="2">KCTC 52231</strain>
    </source>
</reference>
<proteinExistence type="predicted"/>
<sequence length="99" mass="11031">MARPTHVYTIECAATLIGENLELLQEVASNSDNIDYGEMIHAHDGTDEGITTFTDRGIESLQEFLADVRTWEGGVRQFLTDSQCDPEAIERIMADEPKS</sequence>
<organism evidence="1 2">
    <name type="scientific">Ciceribacter thiooxidans</name>
    <dbReference type="NCBI Taxonomy" id="1969821"/>
    <lineage>
        <taxon>Bacteria</taxon>
        <taxon>Pseudomonadati</taxon>
        <taxon>Pseudomonadota</taxon>
        <taxon>Alphaproteobacteria</taxon>
        <taxon>Hyphomicrobiales</taxon>
        <taxon>Rhizobiaceae</taxon>
        <taxon>Ciceribacter</taxon>
    </lineage>
</organism>
<dbReference type="Proteomes" id="UP001595647">
    <property type="component" value="Unassembled WGS sequence"/>
</dbReference>
<dbReference type="RefSeq" id="WP_244658735.1">
    <property type="nucleotide sequence ID" value="NZ_CP059896.1"/>
</dbReference>
<gene>
    <name evidence="1" type="ORF">ACFOHV_06190</name>
</gene>
<dbReference type="EMBL" id="JBHRTG010000005">
    <property type="protein sequence ID" value="MFC3162867.1"/>
    <property type="molecule type" value="Genomic_DNA"/>
</dbReference>
<accession>A0ABV7HWT0</accession>